<gene>
    <name evidence="1" type="ORF">E4633_03690</name>
</gene>
<dbReference type="EMBL" id="SRSC01000001">
    <property type="protein sequence ID" value="TGU74577.1"/>
    <property type="molecule type" value="Genomic_DNA"/>
</dbReference>
<sequence>MTLAMAWVRKGAGGVDELVTVSDSRLNGGGRNFDCVPKILPLKRNDSIICFAGETDFAYPLMLQLSLAIEGHFPAVSRAVDMTKIAGFTIRTFNQMLKEIDPYVKGQHVPKTEFILAGYSWQQKSFKIWRVIYNKGVNLFELKPCSVWHGPFKSIAFAGDWAREAEKQLYRLMTDRYGDIRILKEGCLDMEPFEVLRNILRAGKRHDTVGGAPQMVKVYCYPNARPVGIFWPDRAAERVYLLGRQLLLEEKNIDFWQLNPDTLDVEHPLHSRTATGAGAA</sequence>
<comment type="caution">
    <text evidence="1">The sequence shown here is derived from an EMBL/GenBank/DDBJ whole genome shotgun (WGS) entry which is preliminary data.</text>
</comment>
<protein>
    <submittedName>
        <fullName evidence="1">Uncharacterized protein</fullName>
    </submittedName>
</protein>
<organism evidence="1 2">
    <name type="scientific">Geomonas terrae</name>
    <dbReference type="NCBI Taxonomy" id="2562681"/>
    <lineage>
        <taxon>Bacteria</taxon>
        <taxon>Pseudomonadati</taxon>
        <taxon>Thermodesulfobacteriota</taxon>
        <taxon>Desulfuromonadia</taxon>
        <taxon>Geobacterales</taxon>
        <taxon>Geobacteraceae</taxon>
        <taxon>Geomonas</taxon>
    </lineage>
</organism>
<dbReference type="Proteomes" id="UP000306416">
    <property type="component" value="Unassembled WGS sequence"/>
</dbReference>
<proteinExistence type="predicted"/>
<dbReference type="AlphaFoldDB" id="A0A4S1CLE6"/>
<reference evidence="1 2" key="1">
    <citation type="submission" date="2019-04" db="EMBL/GenBank/DDBJ databases">
        <title>Geobacter oryzae sp. nov., ferric-reducing bacteria isolated from paddy soil.</title>
        <authorList>
            <person name="Xu Z."/>
            <person name="Masuda Y."/>
            <person name="Itoh H."/>
            <person name="Senoo K."/>
        </authorList>
    </citation>
    <scope>NUCLEOTIDE SEQUENCE [LARGE SCALE GENOMIC DNA]</scope>
    <source>
        <strain evidence="1 2">Red111</strain>
    </source>
</reference>
<accession>A0A4S1CLE6</accession>
<evidence type="ECO:0000313" key="1">
    <source>
        <dbReference type="EMBL" id="TGU74577.1"/>
    </source>
</evidence>
<dbReference type="RefSeq" id="WP_135868905.1">
    <property type="nucleotide sequence ID" value="NZ_SRSC01000001.1"/>
</dbReference>
<name>A0A4S1CLE6_9BACT</name>
<evidence type="ECO:0000313" key="2">
    <source>
        <dbReference type="Proteomes" id="UP000306416"/>
    </source>
</evidence>
<keyword evidence="2" id="KW-1185">Reference proteome</keyword>